<protein>
    <submittedName>
        <fullName evidence="1">Uncharacterized protein</fullName>
    </submittedName>
</protein>
<dbReference type="InParanoid" id="A0A0D0BR83"/>
<name>A0A0D0BR83_9AGAM</name>
<dbReference type="AlphaFoldDB" id="A0A0D0BR83"/>
<accession>A0A0D0BR83</accession>
<gene>
    <name evidence="1" type="ORF">PAXRUDRAFT_566881</name>
</gene>
<proteinExistence type="predicted"/>
<organism evidence="1 2">
    <name type="scientific">Paxillus rubicundulus Ve08.2h10</name>
    <dbReference type="NCBI Taxonomy" id="930991"/>
    <lineage>
        <taxon>Eukaryota</taxon>
        <taxon>Fungi</taxon>
        <taxon>Dikarya</taxon>
        <taxon>Basidiomycota</taxon>
        <taxon>Agaricomycotina</taxon>
        <taxon>Agaricomycetes</taxon>
        <taxon>Agaricomycetidae</taxon>
        <taxon>Boletales</taxon>
        <taxon>Paxilineae</taxon>
        <taxon>Paxillaceae</taxon>
        <taxon>Paxillus</taxon>
    </lineage>
</organism>
<reference evidence="1 2" key="1">
    <citation type="submission" date="2014-04" db="EMBL/GenBank/DDBJ databases">
        <authorList>
            <consortium name="DOE Joint Genome Institute"/>
            <person name="Kuo A."/>
            <person name="Kohler A."/>
            <person name="Jargeat P."/>
            <person name="Nagy L.G."/>
            <person name="Floudas D."/>
            <person name="Copeland A."/>
            <person name="Barry K.W."/>
            <person name="Cichocki N."/>
            <person name="Veneault-Fourrey C."/>
            <person name="LaButti K."/>
            <person name="Lindquist E.A."/>
            <person name="Lipzen A."/>
            <person name="Lundell T."/>
            <person name="Morin E."/>
            <person name="Murat C."/>
            <person name="Sun H."/>
            <person name="Tunlid A."/>
            <person name="Henrissat B."/>
            <person name="Grigoriev I.V."/>
            <person name="Hibbett D.S."/>
            <person name="Martin F."/>
            <person name="Nordberg H.P."/>
            <person name="Cantor M.N."/>
            <person name="Hua S.X."/>
        </authorList>
    </citation>
    <scope>NUCLEOTIDE SEQUENCE [LARGE SCALE GENOMIC DNA]</scope>
    <source>
        <strain evidence="1 2">Ve08.2h10</strain>
    </source>
</reference>
<evidence type="ECO:0000313" key="2">
    <source>
        <dbReference type="Proteomes" id="UP000054538"/>
    </source>
</evidence>
<evidence type="ECO:0000313" key="1">
    <source>
        <dbReference type="EMBL" id="KIK73992.1"/>
    </source>
</evidence>
<sequence>MYRCLPILLTKSNSPLAISSPHTMFSFGRGLQGGSTQKWITGVSGKRKFQVQLHRNGKHLRRKS</sequence>
<dbReference type="EMBL" id="KN829256">
    <property type="protein sequence ID" value="KIK73992.1"/>
    <property type="molecule type" value="Genomic_DNA"/>
</dbReference>
<keyword evidence="2" id="KW-1185">Reference proteome</keyword>
<reference evidence="2" key="2">
    <citation type="submission" date="2015-01" db="EMBL/GenBank/DDBJ databases">
        <title>Evolutionary Origins and Diversification of the Mycorrhizal Mutualists.</title>
        <authorList>
            <consortium name="DOE Joint Genome Institute"/>
            <consortium name="Mycorrhizal Genomics Consortium"/>
            <person name="Kohler A."/>
            <person name="Kuo A."/>
            <person name="Nagy L.G."/>
            <person name="Floudas D."/>
            <person name="Copeland A."/>
            <person name="Barry K.W."/>
            <person name="Cichocki N."/>
            <person name="Veneault-Fourrey C."/>
            <person name="LaButti K."/>
            <person name="Lindquist E.A."/>
            <person name="Lipzen A."/>
            <person name="Lundell T."/>
            <person name="Morin E."/>
            <person name="Murat C."/>
            <person name="Riley R."/>
            <person name="Ohm R."/>
            <person name="Sun H."/>
            <person name="Tunlid A."/>
            <person name="Henrissat B."/>
            <person name="Grigoriev I.V."/>
            <person name="Hibbett D.S."/>
            <person name="Martin F."/>
        </authorList>
    </citation>
    <scope>NUCLEOTIDE SEQUENCE [LARGE SCALE GENOMIC DNA]</scope>
    <source>
        <strain evidence="2">Ve08.2h10</strain>
    </source>
</reference>
<dbReference type="Proteomes" id="UP000054538">
    <property type="component" value="Unassembled WGS sequence"/>
</dbReference>
<dbReference type="HOGENOM" id="CLU_2868341_0_0_1"/>